<gene>
    <name evidence="4" type="ORF">RMAR1173_LOCUS4422</name>
</gene>
<dbReference type="SUPFAM" id="SSF143503">
    <property type="entry name" value="PUG domain-like"/>
    <property type="match status" value="1"/>
</dbReference>
<protein>
    <recommendedName>
        <fullName evidence="3">PUB domain-containing protein</fullName>
    </recommendedName>
</protein>
<evidence type="ECO:0000313" key="4">
    <source>
        <dbReference type="EMBL" id="CAD9670710.1"/>
    </source>
</evidence>
<proteinExistence type="predicted"/>
<dbReference type="AlphaFoldDB" id="A0A7S2RGU6"/>
<dbReference type="InterPro" id="IPR052321">
    <property type="entry name" value="PolyBind_ProtTraffic"/>
</dbReference>
<reference evidence="4" key="1">
    <citation type="submission" date="2021-01" db="EMBL/GenBank/DDBJ databases">
        <authorList>
            <person name="Corre E."/>
            <person name="Pelletier E."/>
            <person name="Niang G."/>
            <person name="Scheremetjew M."/>
            <person name="Finn R."/>
            <person name="Kale V."/>
            <person name="Holt S."/>
            <person name="Cochrane G."/>
            <person name="Meng A."/>
            <person name="Brown T."/>
            <person name="Cohen L."/>
        </authorList>
    </citation>
    <scope>NUCLEOTIDE SEQUENCE</scope>
    <source>
        <strain evidence="4">CCMP1243</strain>
    </source>
</reference>
<organism evidence="4">
    <name type="scientific">Rhizochromulina marina</name>
    <dbReference type="NCBI Taxonomy" id="1034831"/>
    <lineage>
        <taxon>Eukaryota</taxon>
        <taxon>Sar</taxon>
        <taxon>Stramenopiles</taxon>
        <taxon>Ochrophyta</taxon>
        <taxon>Dictyochophyceae</taxon>
        <taxon>Rhizochromulinales</taxon>
        <taxon>Rhizochromulina</taxon>
    </lineage>
</organism>
<dbReference type="InterPro" id="IPR036404">
    <property type="entry name" value="Jacalin-like_lectin_dom_sf"/>
</dbReference>
<dbReference type="Pfam" id="PF09409">
    <property type="entry name" value="PUB"/>
    <property type="match status" value="1"/>
</dbReference>
<dbReference type="InterPro" id="IPR036339">
    <property type="entry name" value="PUB-like_dom_sf"/>
</dbReference>
<dbReference type="Gene3D" id="2.100.10.30">
    <property type="entry name" value="Jacalin-like lectin domain"/>
    <property type="match status" value="1"/>
</dbReference>
<evidence type="ECO:0000256" key="1">
    <source>
        <dbReference type="ARBA" id="ARBA00022734"/>
    </source>
</evidence>
<dbReference type="SUPFAM" id="SSF51101">
    <property type="entry name" value="Mannose-binding lectins"/>
    <property type="match status" value="1"/>
</dbReference>
<dbReference type="Gene3D" id="1.20.58.2190">
    <property type="match status" value="1"/>
</dbReference>
<dbReference type="EMBL" id="HBHJ01006804">
    <property type="protein sequence ID" value="CAD9670710.1"/>
    <property type="molecule type" value="Transcribed_RNA"/>
</dbReference>
<dbReference type="PANTHER" id="PTHR33589:SF3">
    <property type="entry name" value="ZYMOGEN GRANULE MEMBRANE PROTEIN 16-LIKE"/>
    <property type="match status" value="1"/>
</dbReference>
<feature type="region of interest" description="Disordered" evidence="2">
    <location>
        <begin position="77"/>
        <end position="97"/>
    </location>
</feature>
<dbReference type="PANTHER" id="PTHR33589">
    <property type="entry name" value="OS11G0524900 PROTEIN"/>
    <property type="match status" value="1"/>
</dbReference>
<dbReference type="CDD" id="cd09212">
    <property type="entry name" value="PUB"/>
    <property type="match status" value="1"/>
</dbReference>
<name>A0A7S2RGU6_9STRA</name>
<dbReference type="GO" id="GO:0030246">
    <property type="term" value="F:carbohydrate binding"/>
    <property type="evidence" value="ECO:0007669"/>
    <property type="project" value="UniProtKB-KW"/>
</dbReference>
<accession>A0A7S2RGU6</accession>
<sequence length="397" mass="42524">MEGEIKWLFNEFVSRGLDPSDAAARALLAVQSTSADDPRESGMQAAHWRKFTVTQRKGSSHDDTDFFQDARAVVPPPRQPCPLSLPQSGGGQGGDAASGCLPTGAWPLLQLREVRVWESPSEGLVAGLQCVWRRRAGGSDVELLGPRHYLNPRQADRDQRRDLILEDGEAIVAVRGQAGALVDCLVLETSRGRIMTFGGSGGSSFDLTPASASSGPRPLLLCFGGGHGGHLHNITATWVTESGGDFTKPRFMSTVPGMETFLHFLYAPASHALRSHCAALVEACLADGSLAPGLREVLSTALKYAENTHRNPASDKFRRIRLLNKLFDAKIGSRPGGPALLAWLAFNELRCQGEPATDPLLVRSDESPSKATLGVNLRTITELLDRGEGGSGGDRGE</sequence>
<evidence type="ECO:0000259" key="3">
    <source>
        <dbReference type="Pfam" id="PF09409"/>
    </source>
</evidence>
<evidence type="ECO:0000256" key="2">
    <source>
        <dbReference type="SAM" id="MobiDB-lite"/>
    </source>
</evidence>
<feature type="domain" description="PUB" evidence="3">
    <location>
        <begin position="295"/>
        <end position="367"/>
    </location>
</feature>
<dbReference type="InterPro" id="IPR018997">
    <property type="entry name" value="PUB_domain"/>
</dbReference>
<keyword evidence="1" id="KW-0430">Lectin</keyword>